<name>A0A395N8X9_TRIAR</name>
<accession>A0A395N8X9</accession>
<protein>
    <submittedName>
        <fullName evidence="2">Uncharacterized protein</fullName>
    </submittedName>
</protein>
<keyword evidence="3" id="KW-1185">Reference proteome</keyword>
<evidence type="ECO:0000313" key="2">
    <source>
        <dbReference type="EMBL" id="RFU72575.1"/>
    </source>
</evidence>
<feature type="compositionally biased region" description="Pro residues" evidence="1">
    <location>
        <begin position="101"/>
        <end position="112"/>
    </location>
</feature>
<dbReference type="OrthoDB" id="4898274at2759"/>
<sequence>MPRRQSKSLEEVEEELEGLGLTRQSAAAIVRLANTLKQTRKLRAEHIEQLSPDKRIHPPSPLSRQVWNQSEIEGLAHTAREAESSSHNETSASEATSGDPPKSPVGPEPPQLSPLSDFTWIVPLISSGSDVTALGDVFLSSMDPTTLTDVTSRVDSLSISQDYPPDSPNTTSMIAEDAEEIDLHTNDGSKWW</sequence>
<dbReference type="Proteomes" id="UP000266272">
    <property type="component" value="Unassembled WGS sequence"/>
</dbReference>
<evidence type="ECO:0000313" key="3">
    <source>
        <dbReference type="Proteomes" id="UP000266272"/>
    </source>
</evidence>
<feature type="compositionally biased region" description="Basic and acidic residues" evidence="1">
    <location>
        <begin position="44"/>
        <end position="56"/>
    </location>
</feature>
<reference evidence="2 3" key="1">
    <citation type="journal article" date="2018" name="PLoS Pathog.">
        <title>Evolution of structural diversity of trichothecenes, a family of toxins produced by plant pathogenic and entomopathogenic fungi.</title>
        <authorList>
            <person name="Proctor R.H."/>
            <person name="McCormick S.P."/>
            <person name="Kim H.S."/>
            <person name="Cardoza R.E."/>
            <person name="Stanley A.M."/>
            <person name="Lindo L."/>
            <person name="Kelly A."/>
            <person name="Brown D.W."/>
            <person name="Lee T."/>
            <person name="Vaughan M.M."/>
            <person name="Alexander N.J."/>
            <person name="Busman M."/>
            <person name="Gutierrez S."/>
        </authorList>
    </citation>
    <scope>NUCLEOTIDE SEQUENCE [LARGE SCALE GENOMIC DNA]</scope>
    <source>
        <strain evidence="2 3">IBT 40837</strain>
    </source>
</reference>
<comment type="caution">
    <text evidence="2">The sequence shown here is derived from an EMBL/GenBank/DDBJ whole genome shotgun (WGS) entry which is preliminary data.</text>
</comment>
<dbReference type="AlphaFoldDB" id="A0A395N8X9"/>
<feature type="compositionally biased region" description="Polar residues" evidence="1">
    <location>
        <begin position="87"/>
        <end position="96"/>
    </location>
</feature>
<evidence type="ECO:0000256" key="1">
    <source>
        <dbReference type="SAM" id="MobiDB-lite"/>
    </source>
</evidence>
<organism evidence="2 3">
    <name type="scientific">Trichoderma arundinaceum</name>
    <dbReference type="NCBI Taxonomy" id="490622"/>
    <lineage>
        <taxon>Eukaryota</taxon>
        <taxon>Fungi</taxon>
        <taxon>Dikarya</taxon>
        <taxon>Ascomycota</taxon>
        <taxon>Pezizomycotina</taxon>
        <taxon>Sordariomycetes</taxon>
        <taxon>Hypocreomycetidae</taxon>
        <taxon>Hypocreales</taxon>
        <taxon>Hypocreaceae</taxon>
        <taxon>Trichoderma</taxon>
    </lineage>
</organism>
<feature type="region of interest" description="Disordered" evidence="1">
    <location>
        <begin position="44"/>
        <end position="114"/>
    </location>
</feature>
<feature type="compositionally biased region" description="Polar residues" evidence="1">
    <location>
        <begin position="62"/>
        <end position="71"/>
    </location>
</feature>
<dbReference type="EMBL" id="PXOA01000825">
    <property type="protein sequence ID" value="RFU72575.1"/>
    <property type="molecule type" value="Genomic_DNA"/>
</dbReference>
<gene>
    <name evidence="2" type="ORF">TARUN_9690</name>
</gene>
<proteinExistence type="predicted"/>